<keyword evidence="14" id="KW-1185">Reference proteome</keyword>
<feature type="region of interest" description="Disordered" evidence="12">
    <location>
        <begin position="99"/>
        <end position="145"/>
    </location>
</feature>
<organism evidence="14">
    <name type="scientific">Vanderwaltozyma polyspora (strain ATCC 22028 / DSM 70294 / BCRC 21397 / CBS 2163 / NBRC 10782 / NRRL Y-8283 / UCD 57-17)</name>
    <name type="common">Kluyveromyces polysporus</name>
    <dbReference type="NCBI Taxonomy" id="436907"/>
    <lineage>
        <taxon>Eukaryota</taxon>
        <taxon>Fungi</taxon>
        <taxon>Dikarya</taxon>
        <taxon>Ascomycota</taxon>
        <taxon>Saccharomycotina</taxon>
        <taxon>Saccharomycetes</taxon>
        <taxon>Saccharomycetales</taxon>
        <taxon>Saccharomycetaceae</taxon>
        <taxon>Vanderwaltozyma</taxon>
    </lineage>
</organism>
<dbReference type="GO" id="GO:0000796">
    <property type="term" value="C:condensin complex"/>
    <property type="evidence" value="ECO:0007669"/>
    <property type="project" value="EnsemblFungi"/>
</dbReference>
<proteinExistence type="inferred from homology"/>
<feature type="compositionally biased region" description="Basic and acidic residues" evidence="12">
    <location>
        <begin position="248"/>
        <end position="258"/>
    </location>
</feature>
<dbReference type="OrthoDB" id="362021at2759"/>
<comment type="similarity">
    <text evidence="3 11">Belongs to the CND2 (condensin subunit 2) family.</text>
</comment>
<dbReference type="eggNOG" id="KOG2328">
    <property type="taxonomic scope" value="Eukaryota"/>
</dbReference>
<sequence length="765" mass="86999">MTTQLMYENDDDQGLFTNRSTMLANFEEWIKMATDNKINSRNSWNFALIDYFYDLNVLRDSENNINFQKASATLDGCVKIYSSRVDSVTTETGKLLSGLAQRKNDKHGNGNGGSTGEDGDDGANDDDGIRIDPDTGLPIADDPDSHSKRRVYNRVLETTLVDFDTIRMKGLDKELNIDPLFKKALVDFDEGGSKSLLLNTLDIDNNCRVVFDAAIKDTNFTKNGNVLNEEDESSESELESELESESELDGRNGRKQDTDEKENDGIENASHGTLNNEISMEDISRDNERLLDDEKAIIEDEILVLGMDFINFETLEKCEISSSMKQLKSVVNDINQAKGFIDGVNSKFGNYLSEDDLKEADLDDNSLDADVNFDMDDNNYADDDANIIDNHETTRDSLKNISTLDEASAVLGNMFEQDLMSYFDESLKKSWRGRDHWKVRNYKKKILNETGDNNQKSSEDEDGEETNNNENASSNTKKSKKKSTEEVDFFKIDNDLEEIIFAPRQRKVIEIPQKSRMNPDHFLLPDDYQFSTDKITRLFIKPLQRMRLFQNKRNKGTITSNHNESDEGFLSDGNAVPEPANEEFWAKNYELQEQGDDNGNDNFDNDGIDIQAADLENPFEEDNGIDFNQAFDSDSNDIQEGPTFSIKNEDNGKLPINDRKVNYSRVAKKVDVRRLKNNLWKSIKILVGKVKDSEVGTEVLEIKLTDIAHEMSKMYSDETRKDISTSFCFICLLHLCNEHGLSVKNMENYDDLTVVYDISKESVEQ</sequence>
<dbReference type="FunCoup" id="A7TI22">
    <property type="interactions" value="894"/>
</dbReference>
<dbReference type="PANTHER" id="PTHR13108:SF9">
    <property type="entry name" value="CONDENSIN COMPLEX SUBUNIT 2"/>
    <property type="match status" value="1"/>
</dbReference>
<dbReference type="AlphaFoldDB" id="A7TI22"/>
<dbReference type="Proteomes" id="UP000000267">
    <property type="component" value="Unassembled WGS sequence"/>
</dbReference>
<dbReference type="EMBL" id="DS480394">
    <property type="protein sequence ID" value="EDO18029.1"/>
    <property type="molecule type" value="Genomic_DNA"/>
</dbReference>
<feature type="region of interest" description="Disordered" evidence="12">
    <location>
        <begin position="448"/>
        <end position="484"/>
    </location>
</feature>
<evidence type="ECO:0000256" key="3">
    <source>
        <dbReference type="ARBA" id="ARBA00009471"/>
    </source>
</evidence>
<evidence type="ECO:0000256" key="11">
    <source>
        <dbReference type="PIRNR" id="PIRNR017126"/>
    </source>
</evidence>
<keyword evidence="6" id="KW-0963">Cytoplasm</keyword>
<dbReference type="GO" id="GO:0005634">
    <property type="term" value="C:nucleus"/>
    <property type="evidence" value="ECO:0007669"/>
    <property type="project" value="EnsemblFungi"/>
</dbReference>
<dbReference type="STRING" id="436907.A7TI22"/>
<dbReference type="HOGENOM" id="CLU_010510_0_1_1"/>
<dbReference type="RefSeq" id="XP_001645887.1">
    <property type="nucleotide sequence ID" value="XM_001645837.1"/>
</dbReference>
<evidence type="ECO:0000256" key="5">
    <source>
        <dbReference type="ARBA" id="ARBA00022454"/>
    </source>
</evidence>
<dbReference type="GeneID" id="5546298"/>
<dbReference type="OMA" id="GREHWKV"/>
<protein>
    <recommendedName>
        <fullName evidence="4 11">Condensin complex subunit 2</fullName>
    </recommendedName>
</protein>
<keyword evidence="9 11" id="KW-0226">DNA condensation</keyword>
<keyword evidence="5" id="KW-0158">Chromosome</keyword>
<dbReference type="GO" id="GO:0051301">
    <property type="term" value="P:cell division"/>
    <property type="evidence" value="ECO:0007669"/>
    <property type="project" value="UniProtKB-KW"/>
</dbReference>
<keyword evidence="7 11" id="KW-0132">Cell division</keyword>
<dbReference type="KEGG" id="vpo:Kpol_1045p13"/>
<comment type="function">
    <text evidence="11">Regulatory subunit of the condensin complex, a complex required for conversion of interphase chromatin into mitotic-like condense chromosomes.</text>
</comment>
<gene>
    <name evidence="13" type="ORF">Kpol_1045p13</name>
</gene>
<dbReference type="PIRSF" id="PIRSF017126">
    <property type="entry name" value="Condensin_H"/>
    <property type="match status" value="1"/>
</dbReference>
<dbReference type="PANTHER" id="PTHR13108">
    <property type="entry name" value="CONDENSIN COMPLEX SUBUNIT 2"/>
    <property type="match status" value="1"/>
</dbReference>
<evidence type="ECO:0000256" key="4">
    <source>
        <dbReference type="ARBA" id="ARBA00016065"/>
    </source>
</evidence>
<dbReference type="GO" id="GO:0070058">
    <property type="term" value="P:tRNA gene clustering"/>
    <property type="evidence" value="ECO:0007669"/>
    <property type="project" value="EnsemblFungi"/>
</dbReference>
<evidence type="ECO:0000256" key="8">
    <source>
        <dbReference type="ARBA" id="ARBA00022776"/>
    </source>
</evidence>
<keyword evidence="10 11" id="KW-0131">Cell cycle</keyword>
<name>A7TI22_VANPO</name>
<reference evidence="13 14" key="1">
    <citation type="journal article" date="2007" name="Proc. Natl. Acad. Sci. U.S.A.">
        <title>Independent sorting-out of thousands of duplicated gene pairs in two yeast species descended from a whole-genome duplication.</title>
        <authorList>
            <person name="Scannell D.R."/>
            <person name="Frank A.C."/>
            <person name="Conant G.C."/>
            <person name="Byrne K.P."/>
            <person name="Woolfit M."/>
            <person name="Wolfe K.H."/>
        </authorList>
    </citation>
    <scope>NUCLEOTIDE SEQUENCE [LARGE SCALE GENOMIC DNA]</scope>
    <source>
        <strain evidence="14">ATCC 22028 / DSM 70294 / BCRC 21397 / CBS 2163 / NBRC 10782 / NRRL Y-8283 / UCD 57-17</strain>
    </source>
</reference>
<dbReference type="InParanoid" id="A7TI22"/>
<dbReference type="PhylomeDB" id="A7TI22"/>
<evidence type="ECO:0000256" key="10">
    <source>
        <dbReference type="ARBA" id="ARBA00023306"/>
    </source>
</evidence>
<feature type="region of interest" description="Disordered" evidence="12">
    <location>
        <begin position="621"/>
        <end position="651"/>
    </location>
</feature>
<comment type="subcellular location">
    <subcellularLocation>
        <location evidence="1">Chromosome</location>
    </subcellularLocation>
    <subcellularLocation>
        <location evidence="2">Cytoplasm</location>
    </subcellularLocation>
</comment>
<dbReference type="GO" id="GO:0007076">
    <property type="term" value="P:mitotic chromosome condensation"/>
    <property type="evidence" value="ECO:0007669"/>
    <property type="project" value="EnsemblFungi"/>
</dbReference>
<accession>A7TI22</accession>
<dbReference type="GO" id="GO:0005737">
    <property type="term" value="C:cytoplasm"/>
    <property type="evidence" value="ECO:0007669"/>
    <property type="project" value="UniProtKB-SubCell"/>
</dbReference>
<feature type="compositionally biased region" description="Acidic residues" evidence="12">
    <location>
        <begin position="228"/>
        <end position="247"/>
    </location>
</feature>
<evidence type="ECO:0000256" key="2">
    <source>
        <dbReference type="ARBA" id="ARBA00004496"/>
    </source>
</evidence>
<dbReference type="InterPro" id="IPR022816">
    <property type="entry name" value="Condensin_barren_su2"/>
</dbReference>
<evidence type="ECO:0000256" key="7">
    <source>
        <dbReference type="ARBA" id="ARBA00022618"/>
    </source>
</evidence>
<dbReference type="GO" id="GO:0003682">
    <property type="term" value="F:chromatin binding"/>
    <property type="evidence" value="ECO:0007669"/>
    <property type="project" value="EnsemblFungi"/>
</dbReference>
<feature type="compositionally biased region" description="Acidic residues" evidence="12">
    <location>
        <begin position="117"/>
        <end position="126"/>
    </location>
</feature>
<feature type="region of interest" description="Disordered" evidence="12">
    <location>
        <begin position="555"/>
        <end position="577"/>
    </location>
</feature>
<evidence type="ECO:0000256" key="12">
    <source>
        <dbReference type="SAM" id="MobiDB-lite"/>
    </source>
</evidence>
<evidence type="ECO:0000256" key="6">
    <source>
        <dbReference type="ARBA" id="ARBA00022490"/>
    </source>
</evidence>
<evidence type="ECO:0000313" key="13">
    <source>
        <dbReference type="EMBL" id="EDO18029.1"/>
    </source>
</evidence>
<keyword evidence="8 11" id="KW-0498">Mitosis</keyword>
<dbReference type="Pfam" id="PF05786">
    <property type="entry name" value="Cnd2"/>
    <property type="match status" value="1"/>
</dbReference>
<evidence type="ECO:0000256" key="1">
    <source>
        <dbReference type="ARBA" id="ARBA00004286"/>
    </source>
</evidence>
<evidence type="ECO:0000256" key="9">
    <source>
        <dbReference type="ARBA" id="ARBA00023067"/>
    </source>
</evidence>
<feature type="region of interest" description="Disordered" evidence="12">
    <location>
        <begin position="223"/>
        <end position="280"/>
    </location>
</feature>
<evidence type="ECO:0000313" key="14">
    <source>
        <dbReference type="Proteomes" id="UP000000267"/>
    </source>
</evidence>